<name>A0A0R1U2I6_9LACO</name>
<accession>A0A0R1U2I6</accession>
<dbReference type="PATRIC" id="fig|1423763.3.peg.1764"/>
<gene>
    <name evidence="1" type="ORF">FC46_GL001735</name>
</gene>
<dbReference type="AlphaFoldDB" id="A0A0R1U2I6"/>
<reference evidence="1 2" key="1">
    <citation type="journal article" date="2015" name="Genome Announc.">
        <title>Expanding the biotechnology potential of lactobacilli through comparative genomics of 213 strains and associated genera.</title>
        <authorList>
            <person name="Sun Z."/>
            <person name="Harris H.M."/>
            <person name="McCann A."/>
            <person name="Guo C."/>
            <person name="Argimon S."/>
            <person name="Zhang W."/>
            <person name="Yang X."/>
            <person name="Jeffery I.B."/>
            <person name="Cooney J.C."/>
            <person name="Kagawa T.F."/>
            <person name="Liu W."/>
            <person name="Song Y."/>
            <person name="Salvetti E."/>
            <person name="Wrobel A."/>
            <person name="Rasinkangas P."/>
            <person name="Parkhill J."/>
            <person name="Rea M.C."/>
            <person name="O'Sullivan O."/>
            <person name="Ritari J."/>
            <person name="Douillard F.P."/>
            <person name="Paul Ross R."/>
            <person name="Yang R."/>
            <person name="Briner A.E."/>
            <person name="Felis G.E."/>
            <person name="de Vos W.M."/>
            <person name="Barrangou R."/>
            <person name="Klaenhammer T.R."/>
            <person name="Caufield P.W."/>
            <person name="Cui Y."/>
            <person name="Zhang H."/>
            <person name="O'Toole P.W."/>
        </authorList>
    </citation>
    <scope>NUCLEOTIDE SEQUENCE [LARGE SCALE GENOMIC DNA]</scope>
    <source>
        <strain evidence="1 2">DSM 16043</strain>
    </source>
</reference>
<protein>
    <submittedName>
        <fullName evidence="1">Uncharacterized protein</fullName>
    </submittedName>
</protein>
<evidence type="ECO:0000313" key="2">
    <source>
        <dbReference type="Proteomes" id="UP000051036"/>
    </source>
</evidence>
<sequence>MTFFNLGHSVQLHFTIGRFIINNKLKLGDEKDGTMVTKMKIFQLVKGQGIVILALYIF</sequence>
<keyword evidence="2" id="KW-1185">Reference proteome</keyword>
<organism evidence="1 2">
    <name type="scientific">Lactobacillus kalixensis DSM 16043</name>
    <dbReference type="NCBI Taxonomy" id="1423763"/>
    <lineage>
        <taxon>Bacteria</taxon>
        <taxon>Bacillati</taxon>
        <taxon>Bacillota</taxon>
        <taxon>Bacilli</taxon>
        <taxon>Lactobacillales</taxon>
        <taxon>Lactobacillaceae</taxon>
        <taxon>Lactobacillus</taxon>
    </lineage>
</organism>
<dbReference type="EMBL" id="AZFM01000065">
    <property type="protein sequence ID" value="KRL87536.1"/>
    <property type="molecule type" value="Genomic_DNA"/>
</dbReference>
<evidence type="ECO:0000313" key="1">
    <source>
        <dbReference type="EMBL" id="KRL87536.1"/>
    </source>
</evidence>
<comment type="caution">
    <text evidence="1">The sequence shown here is derived from an EMBL/GenBank/DDBJ whole genome shotgun (WGS) entry which is preliminary data.</text>
</comment>
<proteinExistence type="predicted"/>
<dbReference type="Proteomes" id="UP000051036">
    <property type="component" value="Unassembled WGS sequence"/>
</dbReference>